<evidence type="ECO:0000313" key="2">
    <source>
        <dbReference type="EMBL" id="KAK7853652.1"/>
    </source>
</evidence>
<dbReference type="PANTHER" id="PTHR31972">
    <property type="entry name" value="EXPRESSED PROTEIN"/>
    <property type="match status" value="1"/>
</dbReference>
<name>A0AAW0LPN6_QUESU</name>
<dbReference type="AlphaFoldDB" id="A0AAW0LPN6"/>
<protein>
    <submittedName>
        <fullName evidence="2">Uncharacterized protein</fullName>
    </submittedName>
</protein>
<dbReference type="EMBL" id="PKMF04000063">
    <property type="protein sequence ID" value="KAK7853652.1"/>
    <property type="molecule type" value="Genomic_DNA"/>
</dbReference>
<comment type="caution">
    <text evidence="2">The sequence shown here is derived from an EMBL/GenBank/DDBJ whole genome shotgun (WGS) entry which is preliminary data.</text>
</comment>
<keyword evidence="1" id="KW-0472">Membrane</keyword>
<reference evidence="2 3" key="1">
    <citation type="journal article" date="2018" name="Sci. Data">
        <title>The draft genome sequence of cork oak.</title>
        <authorList>
            <person name="Ramos A.M."/>
            <person name="Usie A."/>
            <person name="Barbosa P."/>
            <person name="Barros P.M."/>
            <person name="Capote T."/>
            <person name="Chaves I."/>
            <person name="Simoes F."/>
            <person name="Abreu I."/>
            <person name="Carrasquinho I."/>
            <person name="Faro C."/>
            <person name="Guimaraes J.B."/>
            <person name="Mendonca D."/>
            <person name="Nobrega F."/>
            <person name="Rodrigues L."/>
            <person name="Saibo N.J.M."/>
            <person name="Varela M.C."/>
            <person name="Egas C."/>
            <person name="Matos J."/>
            <person name="Miguel C.M."/>
            <person name="Oliveira M.M."/>
            <person name="Ricardo C.P."/>
            <person name="Goncalves S."/>
        </authorList>
    </citation>
    <scope>NUCLEOTIDE SEQUENCE [LARGE SCALE GENOMIC DNA]</scope>
    <source>
        <strain evidence="3">cv. HL8</strain>
    </source>
</reference>
<keyword evidence="1" id="KW-0812">Transmembrane</keyword>
<feature type="transmembrane region" description="Helical" evidence="1">
    <location>
        <begin position="182"/>
        <end position="208"/>
    </location>
</feature>
<proteinExistence type="predicted"/>
<dbReference type="Proteomes" id="UP000237347">
    <property type="component" value="Unassembled WGS sequence"/>
</dbReference>
<keyword evidence="3" id="KW-1185">Reference proteome</keyword>
<evidence type="ECO:0000256" key="1">
    <source>
        <dbReference type="SAM" id="Phobius"/>
    </source>
</evidence>
<organism evidence="2 3">
    <name type="scientific">Quercus suber</name>
    <name type="common">Cork oak</name>
    <dbReference type="NCBI Taxonomy" id="58331"/>
    <lineage>
        <taxon>Eukaryota</taxon>
        <taxon>Viridiplantae</taxon>
        <taxon>Streptophyta</taxon>
        <taxon>Embryophyta</taxon>
        <taxon>Tracheophyta</taxon>
        <taxon>Spermatophyta</taxon>
        <taxon>Magnoliopsida</taxon>
        <taxon>eudicotyledons</taxon>
        <taxon>Gunneridae</taxon>
        <taxon>Pentapetalae</taxon>
        <taxon>rosids</taxon>
        <taxon>fabids</taxon>
        <taxon>Fagales</taxon>
        <taxon>Fagaceae</taxon>
        <taxon>Quercus</taxon>
    </lineage>
</organism>
<gene>
    <name evidence="2" type="ORF">CFP56_035199</name>
</gene>
<evidence type="ECO:0000313" key="3">
    <source>
        <dbReference type="Proteomes" id="UP000237347"/>
    </source>
</evidence>
<dbReference type="Pfam" id="PF05910">
    <property type="entry name" value="DUF868"/>
    <property type="match status" value="1"/>
</dbReference>
<dbReference type="PANTHER" id="PTHR31972:SF48">
    <property type="entry name" value="OS04G0407500 PROTEIN"/>
    <property type="match status" value="1"/>
</dbReference>
<keyword evidence="1" id="KW-1133">Transmembrane helix</keyword>
<accession>A0AAW0LPN6</accession>
<sequence length="232" mass="26075">MRDIVSCFSENAVSVSNPSCSSYSNAACINPSLSPSVQNSVTCVYKITLSTQKQILITATWCKNNSSQGLSMNFGDEPSSTPPFRLNTNSRLFRKKKGSKLMESNNSNIEVFWDLSNAKYDTGPEPVDGFYVLVMVDSEIGLILGDMAEEAVTKRTRSGMDSRLWLEEKLVQKDQDRVEFSLLIYAYFLFVCLEFLVVLQTVLAFWYVMDGKQLDEALDKLKSTLGMRESLD</sequence>
<dbReference type="InterPro" id="IPR008586">
    <property type="entry name" value="DUF868_pln"/>
</dbReference>